<dbReference type="PANTHER" id="PTHR48098">
    <property type="entry name" value="ENTEROCHELIN ESTERASE-RELATED"/>
    <property type="match status" value="1"/>
</dbReference>
<feature type="chain" id="PRO_5046211074" evidence="1">
    <location>
        <begin position="30"/>
        <end position="336"/>
    </location>
</feature>
<evidence type="ECO:0000256" key="1">
    <source>
        <dbReference type="SAM" id="SignalP"/>
    </source>
</evidence>
<proteinExistence type="predicted"/>
<name>A0ABY5PE65_9ACTN</name>
<gene>
    <name evidence="2" type="ORF">LRS13_18905</name>
</gene>
<dbReference type="Proteomes" id="UP001058860">
    <property type="component" value="Chromosome"/>
</dbReference>
<evidence type="ECO:0000313" key="2">
    <source>
        <dbReference type="EMBL" id="UUY02735.1"/>
    </source>
</evidence>
<keyword evidence="3" id="KW-1185">Reference proteome</keyword>
<dbReference type="InterPro" id="IPR050583">
    <property type="entry name" value="Mycobacterial_A85_antigen"/>
</dbReference>
<evidence type="ECO:0000313" key="3">
    <source>
        <dbReference type="Proteomes" id="UP001058860"/>
    </source>
</evidence>
<dbReference type="InterPro" id="IPR029058">
    <property type="entry name" value="AB_hydrolase_fold"/>
</dbReference>
<dbReference type="Gene3D" id="3.40.50.1820">
    <property type="entry name" value="alpha/beta hydrolase"/>
    <property type="match status" value="1"/>
</dbReference>
<organism evidence="2 3">
    <name type="scientific">Svornostia abyssi</name>
    <dbReference type="NCBI Taxonomy" id="2898438"/>
    <lineage>
        <taxon>Bacteria</taxon>
        <taxon>Bacillati</taxon>
        <taxon>Actinomycetota</taxon>
        <taxon>Thermoleophilia</taxon>
        <taxon>Solirubrobacterales</taxon>
        <taxon>Baekduiaceae</taxon>
        <taxon>Svornostia</taxon>
    </lineage>
</organism>
<keyword evidence="1" id="KW-0732">Signal</keyword>
<dbReference type="Pfam" id="PF00756">
    <property type="entry name" value="Esterase"/>
    <property type="match status" value="1"/>
</dbReference>
<protein>
    <submittedName>
        <fullName evidence="2">Esterase family protein</fullName>
    </submittedName>
</protein>
<dbReference type="RefSeq" id="WP_353863258.1">
    <property type="nucleotide sequence ID" value="NZ_CP088295.1"/>
</dbReference>
<reference evidence="3" key="1">
    <citation type="submission" date="2021-11" db="EMBL/GenBank/DDBJ databases">
        <title>Cultivation dependent microbiological survey of springs from the worlds oldest radium mine currently devoted to the extraction of radon-saturated water.</title>
        <authorList>
            <person name="Kapinusova G."/>
            <person name="Smrhova T."/>
            <person name="Strejcek M."/>
            <person name="Suman J."/>
            <person name="Jani K."/>
            <person name="Pajer P."/>
            <person name="Uhlik O."/>
        </authorList>
    </citation>
    <scope>NUCLEOTIDE SEQUENCE [LARGE SCALE GENOMIC DNA]</scope>
    <source>
        <strain evidence="3">J379</strain>
    </source>
</reference>
<dbReference type="InterPro" id="IPR000801">
    <property type="entry name" value="Esterase-like"/>
</dbReference>
<accession>A0ABY5PE65</accession>
<dbReference type="PANTHER" id="PTHR48098:SF1">
    <property type="entry name" value="DIACYLGLYCEROL ACYLTRANSFERASE_MYCOLYLTRANSFERASE AG85A"/>
    <property type="match status" value="1"/>
</dbReference>
<dbReference type="EMBL" id="CP088295">
    <property type="protein sequence ID" value="UUY02735.1"/>
    <property type="molecule type" value="Genomic_DNA"/>
</dbReference>
<sequence length="336" mass="37419">MITQSSTARGLAALAVVLVALVMPATAPAAIGDLSKAVADNGARVVAETVVDERTVDLSVWSPSTKRNTNVRLMLPADWATNPARDYPALYLMHGANEWVDYRSWTEFTDVESFLADKPVLTVMPSDGSSGFFTKEWNYGRKGGADYETFHTTELPQILERAYRSTDKRAVAGISIGGYGAMAYAARHPGLFGAAASYSGLLHLRQDKTWMVVSTIRVRANRDFFSLWGHPQYQGRIWRSVNPYDLAEKLRGTELYVSSGNGRPGPFEKPDDLNILGNPIEEWSWNNSRAFVKRLEQLDIPATVDLYRGGTHTWPYWERQMIRSWPVLAKGLGLDA</sequence>
<dbReference type="SUPFAM" id="SSF53474">
    <property type="entry name" value="alpha/beta-Hydrolases"/>
    <property type="match status" value="1"/>
</dbReference>
<feature type="signal peptide" evidence="1">
    <location>
        <begin position="1"/>
        <end position="29"/>
    </location>
</feature>